<dbReference type="Proteomes" id="UP000250235">
    <property type="component" value="Unassembled WGS sequence"/>
</dbReference>
<dbReference type="EMBL" id="KV021604">
    <property type="protein sequence ID" value="KZV14151.1"/>
    <property type="molecule type" value="Genomic_DNA"/>
</dbReference>
<protein>
    <submittedName>
        <fullName evidence="1">Uncharacterized protein</fullName>
    </submittedName>
</protein>
<evidence type="ECO:0000313" key="2">
    <source>
        <dbReference type="Proteomes" id="UP000250235"/>
    </source>
</evidence>
<dbReference type="AlphaFoldDB" id="A0A2Z6ZYL9"/>
<proteinExistence type="predicted"/>
<keyword evidence="2" id="KW-1185">Reference proteome</keyword>
<dbReference type="OrthoDB" id="1751168at2759"/>
<evidence type="ECO:0000313" key="1">
    <source>
        <dbReference type="EMBL" id="KZV14151.1"/>
    </source>
</evidence>
<sequence>MAASFFVHAMQVDFASVLSMEHIGMAKLFKSLEDTRLKVFLEASGSVYEGDVVEFFANVKVVAVTIISFVANRKLALTKDVFSETFGLPTVFLIFRPRPWQKCEQSFLCRSQSELGTEPVAENGGDGA</sequence>
<reference evidence="1 2" key="1">
    <citation type="journal article" date="2015" name="Proc. Natl. Acad. Sci. U.S.A.">
        <title>The resurrection genome of Boea hygrometrica: A blueprint for survival of dehydration.</title>
        <authorList>
            <person name="Xiao L."/>
            <person name="Yang G."/>
            <person name="Zhang L."/>
            <person name="Yang X."/>
            <person name="Zhao S."/>
            <person name="Ji Z."/>
            <person name="Zhou Q."/>
            <person name="Hu M."/>
            <person name="Wang Y."/>
            <person name="Chen M."/>
            <person name="Xu Y."/>
            <person name="Jin H."/>
            <person name="Xiao X."/>
            <person name="Hu G."/>
            <person name="Bao F."/>
            <person name="Hu Y."/>
            <person name="Wan P."/>
            <person name="Li L."/>
            <person name="Deng X."/>
            <person name="Kuang T."/>
            <person name="Xiang C."/>
            <person name="Zhu J.K."/>
            <person name="Oliver M.J."/>
            <person name="He Y."/>
        </authorList>
    </citation>
    <scope>NUCLEOTIDE SEQUENCE [LARGE SCALE GENOMIC DNA]</scope>
    <source>
        <strain evidence="2">cv. XS01</strain>
    </source>
</reference>
<organism evidence="1 2">
    <name type="scientific">Dorcoceras hygrometricum</name>
    <dbReference type="NCBI Taxonomy" id="472368"/>
    <lineage>
        <taxon>Eukaryota</taxon>
        <taxon>Viridiplantae</taxon>
        <taxon>Streptophyta</taxon>
        <taxon>Embryophyta</taxon>
        <taxon>Tracheophyta</taxon>
        <taxon>Spermatophyta</taxon>
        <taxon>Magnoliopsida</taxon>
        <taxon>eudicotyledons</taxon>
        <taxon>Gunneridae</taxon>
        <taxon>Pentapetalae</taxon>
        <taxon>asterids</taxon>
        <taxon>lamiids</taxon>
        <taxon>Lamiales</taxon>
        <taxon>Gesneriaceae</taxon>
        <taxon>Didymocarpoideae</taxon>
        <taxon>Trichosporeae</taxon>
        <taxon>Loxocarpinae</taxon>
        <taxon>Dorcoceras</taxon>
    </lineage>
</organism>
<name>A0A2Z6ZYL9_9LAMI</name>
<gene>
    <name evidence="1" type="ORF">F511_44304</name>
</gene>
<accession>A0A2Z6ZYL9</accession>